<evidence type="ECO:0000259" key="4">
    <source>
        <dbReference type="Pfam" id="PF16755"/>
    </source>
</evidence>
<dbReference type="Proteomes" id="UP000054359">
    <property type="component" value="Unassembled WGS sequence"/>
</dbReference>
<dbReference type="InterPro" id="IPR015943">
    <property type="entry name" value="WD40/YVTN_repeat-like_dom_sf"/>
</dbReference>
<organism evidence="5 6">
    <name type="scientific">Stegodyphus mimosarum</name>
    <name type="common">African social velvet spider</name>
    <dbReference type="NCBI Taxonomy" id="407821"/>
    <lineage>
        <taxon>Eukaryota</taxon>
        <taxon>Metazoa</taxon>
        <taxon>Ecdysozoa</taxon>
        <taxon>Arthropoda</taxon>
        <taxon>Chelicerata</taxon>
        <taxon>Arachnida</taxon>
        <taxon>Araneae</taxon>
        <taxon>Araneomorphae</taxon>
        <taxon>Entelegynae</taxon>
        <taxon>Eresoidea</taxon>
        <taxon>Eresidae</taxon>
        <taxon>Stegodyphus</taxon>
    </lineage>
</organism>
<dbReference type="InterPro" id="IPR026054">
    <property type="entry name" value="Nucleoporin"/>
</dbReference>
<comment type="subcellular location">
    <subcellularLocation>
        <location evidence="1">Nucleus</location>
    </subcellularLocation>
</comment>
<dbReference type="OrthoDB" id="248320at2759"/>
<feature type="non-terminal residue" evidence="5">
    <location>
        <position position="299"/>
    </location>
</feature>
<keyword evidence="6" id="KW-1185">Reference proteome</keyword>
<accession>A0A087TDD5</accession>
<evidence type="ECO:0000256" key="3">
    <source>
        <dbReference type="ARBA" id="ARBA00023242"/>
    </source>
</evidence>
<evidence type="ECO:0000313" key="6">
    <source>
        <dbReference type="Proteomes" id="UP000054359"/>
    </source>
</evidence>
<reference evidence="5 6" key="1">
    <citation type="submission" date="2013-11" db="EMBL/GenBank/DDBJ databases">
        <title>Genome sequencing of Stegodyphus mimosarum.</title>
        <authorList>
            <person name="Bechsgaard J."/>
        </authorList>
    </citation>
    <scope>NUCLEOTIDE SEQUENCE [LARGE SCALE GENOMIC DNA]</scope>
</reference>
<feature type="domain" description="Nucleoporin Nup159/Nup146 N-terminal" evidence="4">
    <location>
        <begin position="33"/>
        <end position="295"/>
    </location>
</feature>
<dbReference type="GO" id="GO:0008139">
    <property type="term" value="F:nuclear localization sequence binding"/>
    <property type="evidence" value="ECO:0007669"/>
    <property type="project" value="TreeGrafter"/>
</dbReference>
<dbReference type="InterPro" id="IPR039462">
    <property type="entry name" value="Nup159/Nup146_N"/>
</dbReference>
<dbReference type="GO" id="GO:0017056">
    <property type="term" value="F:structural constituent of nuclear pore"/>
    <property type="evidence" value="ECO:0007669"/>
    <property type="project" value="TreeGrafter"/>
</dbReference>
<dbReference type="EMBL" id="KK114711">
    <property type="protein sequence ID" value="KFM63124.1"/>
    <property type="molecule type" value="Genomic_DNA"/>
</dbReference>
<protein>
    <submittedName>
        <fullName evidence="5">Nuclear pore complex protein Nup214</fullName>
    </submittedName>
</protein>
<evidence type="ECO:0000256" key="2">
    <source>
        <dbReference type="ARBA" id="ARBA00022448"/>
    </source>
</evidence>
<keyword evidence="2" id="KW-0813">Transport</keyword>
<dbReference type="GO" id="GO:0006405">
    <property type="term" value="P:RNA export from nucleus"/>
    <property type="evidence" value="ECO:0007669"/>
    <property type="project" value="TreeGrafter"/>
</dbReference>
<dbReference type="SUPFAM" id="SSF117289">
    <property type="entry name" value="Nucleoporin domain"/>
    <property type="match status" value="1"/>
</dbReference>
<evidence type="ECO:0000256" key="1">
    <source>
        <dbReference type="ARBA" id="ARBA00004123"/>
    </source>
</evidence>
<name>A0A087TDD5_STEMI</name>
<dbReference type="AlphaFoldDB" id="A0A087TDD5"/>
<dbReference type="GO" id="GO:0005643">
    <property type="term" value="C:nuclear pore"/>
    <property type="evidence" value="ECO:0007669"/>
    <property type="project" value="TreeGrafter"/>
</dbReference>
<proteinExistence type="predicted"/>
<evidence type="ECO:0000313" key="5">
    <source>
        <dbReference type="EMBL" id="KFM63124.1"/>
    </source>
</evidence>
<dbReference type="Gene3D" id="2.130.10.10">
    <property type="entry name" value="YVTN repeat-like/Quinoprotein amine dehydrogenase"/>
    <property type="match status" value="1"/>
</dbReference>
<dbReference type="STRING" id="407821.A0A087TDD5"/>
<dbReference type="Pfam" id="PF16755">
    <property type="entry name" value="Beta-prop_NUP159_NUP214"/>
    <property type="match status" value="1"/>
</dbReference>
<gene>
    <name evidence="5" type="ORF">X975_27150</name>
</gene>
<sequence length="299" mass="32928">MLEEAPVALKEVSNFHFCQLRTLRVVKGNEKVPKKNINLIATASKYGLIFIGIENGFKILKLENILDLDEDKENKNIEENYFSQFVKSESPSLLALSADQKTLAVCISNNTHVVADMYDIAAFADPEGTPTPFLNVQLSTSDAELKEFIWNPVIDGMYAFCLTDGSLYVHELNGTVLKIFASEAQAAATAACWSPKGKQLVVGKKDGSFTQYKPTLQEVKTVSAPPLQEGEIRVANICWISTTLFALLYVPDGENVSPSLIMASTPKGAPVAYTNFCDVCLGNATSSDQRYFMHYESAW</sequence>
<keyword evidence="3" id="KW-0539">Nucleus</keyword>
<dbReference type="OMA" id="CWISAPV"/>
<dbReference type="PANTHER" id="PTHR23193:SF46">
    <property type="entry name" value="NUCLEAR PORE COMPLEX PROTEIN NUP214"/>
    <property type="match status" value="1"/>
</dbReference>
<dbReference type="PANTHER" id="PTHR23193">
    <property type="entry name" value="NUCLEAR PORE COMPLEX PROTEIN NUP"/>
    <property type="match status" value="1"/>
</dbReference>
<dbReference type="GO" id="GO:0006606">
    <property type="term" value="P:protein import into nucleus"/>
    <property type="evidence" value="ECO:0007669"/>
    <property type="project" value="TreeGrafter"/>
</dbReference>